<dbReference type="PROSITE" id="PS50297">
    <property type="entry name" value="ANK_REP_REGION"/>
    <property type="match status" value="1"/>
</dbReference>
<dbReference type="SUPFAM" id="SSF48403">
    <property type="entry name" value="Ankyrin repeat"/>
    <property type="match status" value="1"/>
</dbReference>
<dbReference type="AlphaFoldDB" id="A0A1L7XY93"/>
<dbReference type="EMBL" id="FJOG01000083">
    <property type="protein sequence ID" value="CZR69905.1"/>
    <property type="molecule type" value="Genomic_DNA"/>
</dbReference>
<dbReference type="InterPro" id="IPR002110">
    <property type="entry name" value="Ankyrin_rpt"/>
</dbReference>
<dbReference type="OrthoDB" id="366390at2759"/>
<dbReference type="STRING" id="576137.A0A1L7XY93"/>
<protein>
    <submittedName>
        <fullName evidence="5">Uncharacterized protein</fullName>
    </submittedName>
</protein>
<sequence length="315" mass="35180">MAHHQNHHQKGPNHHVNHPNSNHPHPNTNHPNANHSNTQRPSANHHNMAPNHPNMSHPNQNFGHNQAHDRSLQHNGHIMGNVQHNHGDTYEEHLNNNGDGPSFNHLKQQQKDNQLIQAAARGESARVRNLLECGADVDYQHSNGPPLLQAARGCHYKCVEVLIDMGAEMYTQDQHCHTVMHWAVMNNDLKMVQLLLNKDFNSSFAGRRGQTPLHLAAQGKRTSIAKLLLDNGAKVGSFRLPHHGSPLIEALLYGGCLETVELLLEHRANYDTKTPEGVPAVAIAAAKNRGKVVEKLLTHGAKVEERHWSTPETRR</sequence>
<evidence type="ECO:0000313" key="5">
    <source>
        <dbReference type="EMBL" id="CZR69905.1"/>
    </source>
</evidence>
<dbReference type="PRINTS" id="PR01415">
    <property type="entry name" value="ANKYRIN"/>
</dbReference>
<dbReference type="GO" id="GO:0045944">
    <property type="term" value="P:positive regulation of transcription by RNA polymerase II"/>
    <property type="evidence" value="ECO:0007669"/>
    <property type="project" value="TreeGrafter"/>
</dbReference>
<feature type="repeat" description="ANK" evidence="3">
    <location>
        <begin position="208"/>
        <end position="235"/>
    </location>
</feature>
<reference evidence="5 6" key="1">
    <citation type="submission" date="2016-03" db="EMBL/GenBank/DDBJ databases">
        <authorList>
            <person name="Ploux O."/>
        </authorList>
    </citation>
    <scope>NUCLEOTIDE SEQUENCE [LARGE SCALE GENOMIC DNA]</scope>
    <source>
        <strain evidence="5 6">UAMH 11012</strain>
    </source>
</reference>
<evidence type="ECO:0000256" key="2">
    <source>
        <dbReference type="ARBA" id="ARBA00023043"/>
    </source>
</evidence>
<organism evidence="5 6">
    <name type="scientific">Phialocephala subalpina</name>
    <dbReference type="NCBI Taxonomy" id="576137"/>
    <lineage>
        <taxon>Eukaryota</taxon>
        <taxon>Fungi</taxon>
        <taxon>Dikarya</taxon>
        <taxon>Ascomycota</taxon>
        <taxon>Pezizomycotina</taxon>
        <taxon>Leotiomycetes</taxon>
        <taxon>Helotiales</taxon>
        <taxon>Mollisiaceae</taxon>
        <taxon>Phialocephala</taxon>
        <taxon>Phialocephala fortinii species complex</taxon>
    </lineage>
</organism>
<dbReference type="InterPro" id="IPR050663">
    <property type="entry name" value="Ankyrin-SOCS_Box"/>
</dbReference>
<dbReference type="PANTHER" id="PTHR24193">
    <property type="entry name" value="ANKYRIN REPEAT PROTEIN"/>
    <property type="match status" value="1"/>
</dbReference>
<dbReference type="GO" id="GO:0005634">
    <property type="term" value="C:nucleus"/>
    <property type="evidence" value="ECO:0007669"/>
    <property type="project" value="TreeGrafter"/>
</dbReference>
<dbReference type="PANTHER" id="PTHR24193:SF121">
    <property type="entry name" value="ADA2A-CONTAINING COMPLEX COMPONENT 3, ISOFORM D"/>
    <property type="match status" value="1"/>
</dbReference>
<feature type="compositionally biased region" description="Basic residues" evidence="4">
    <location>
        <begin position="1"/>
        <end position="17"/>
    </location>
</feature>
<evidence type="ECO:0000256" key="4">
    <source>
        <dbReference type="SAM" id="MobiDB-lite"/>
    </source>
</evidence>
<gene>
    <name evidence="5" type="ORF">PAC_19805</name>
</gene>
<accession>A0A1L7XY93</accession>
<dbReference type="Proteomes" id="UP000184330">
    <property type="component" value="Unassembled WGS sequence"/>
</dbReference>
<feature type="compositionally biased region" description="Basic and acidic residues" evidence="4">
    <location>
        <begin position="85"/>
        <end position="94"/>
    </location>
</feature>
<keyword evidence="2 3" id="KW-0040">ANK repeat</keyword>
<evidence type="ECO:0000313" key="6">
    <source>
        <dbReference type="Proteomes" id="UP000184330"/>
    </source>
</evidence>
<keyword evidence="1" id="KW-0677">Repeat</keyword>
<dbReference type="Pfam" id="PF12796">
    <property type="entry name" value="Ank_2"/>
    <property type="match status" value="1"/>
</dbReference>
<dbReference type="InterPro" id="IPR036770">
    <property type="entry name" value="Ankyrin_rpt-contain_sf"/>
</dbReference>
<evidence type="ECO:0000256" key="1">
    <source>
        <dbReference type="ARBA" id="ARBA00022737"/>
    </source>
</evidence>
<dbReference type="Gene3D" id="1.25.40.20">
    <property type="entry name" value="Ankyrin repeat-containing domain"/>
    <property type="match status" value="2"/>
</dbReference>
<name>A0A1L7XY93_9HELO</name>
<feature type="region of interest" description="Disordered" evidence="4">
    <location>
        <begin position="1"/>
        <end position="106"/>
    </location>
</feature>
<feature type="compositionally biased region" description="Low complexity" evidence="4">
    <location>
        <begin position="18"/>
        <end position="59"/>
    </location>
</feature>
<dbReference type="PROSITE" id="PS50088">
    <property type="entry name" value="ANK_REPEAT"/>
    <property type="match status" value="1"/>
</dbReference>
<dbReference type="GO" id="GO:0000976">
    <property type="term" value="F:transcription cis-regulatory region binding"/>
    <property type="evidence" value="ECO:0007669"/>
    <property type="project" value="TreeGrafter"/>
</dbReference>
<feature type="compositionally biased region" description="Polar residues" evidence="4">
    <location>
        <begin position="95"/>
        <end position="106"/>
    </location>
</feature>
<evidence type="ECO:0000256" key="3">
    <source>
        <dbReference type="PROSITE-ProRule" id="PRU00023"/>
    </source>
</evidence>
<keyword evidence="6" id="KW-1185">Reference proteome</keyword>
<proteinExistence type="predicted"/>
<dbReference type="SMART" id="SM00248">
    <property type="entry name" value="ANK"/>
    <property type="match status" value="6"/>
</dbReference>